<dbReference type="EMBL" id="CAXAMN010021331">
    <property type="protein sequence ID" value="CAK9058043.1"/>
    <property type="molecule type" value="Genomic_DNA"/>
</dbReference>
<feature type="region of interest" description="Disordered" evidence="3">
    <location>
        <begin position="151"/>
        <end position="294"/>
    </location>
</feature>
<name>A0ABP0N3P1_9DINO</name>
<evidence type="ECO:0000313" key="4">
    <source>
        <dbReference type="EMBL" id="CAK9058043.1"/>
    </source>
</evidence>
<feature type="compositionally biased region" description="Acidic residues" evidence="3">
    <location>
        <begin position="285"/>
        <end position="294"/>
    </location>
</feature>
<evidence type="ECO:0008006" key="6">
    <source>
        <dbReference type="Google" id="ProtNLM"/>
    </source>
</evidence>
<evidence type="ECO:0000256" key="1">
    <source>
        <dbReference type="ARBA" id="ARBA00022603"/>
    </source>
</evidence>
<evidence type="ECO:0000313" key="5">
    <source>
        <dbReference type="Proteomes" id="UP001642484"/>
    </source>
</evidence>
<feature type="compositionally biased region" description="Basic residues" evidence="3">
    <location>
        <begin position="1"/>
        <end position="11"/>
    </location>
</feature>
<feature type="compositionally biased region" description="Basic and acidic residues" evidence="3">
    <location>
        <begin position="386"/>
        <end position="406"/>
    </location>
</feature>
<feature type="compositionally biased region" description="Basic and acidic residues" evidence="3">
    <location>
        <begin position="204"/>
        <end position="214"/>
    </location>
</feature>
<reference evidence="4 5" key="1">
    <citation type="submission" date="2024-02" db="EMBL/GenBank/DDBJ databases">
        <authorList>
            <person name="Chen Y."/>
            <person name="Shah S."/>
            <person name="Dougan E. K."/>
            <person name="Thang M."/>
            <person name="Chan C."/>
        </authorList>
    </citation>
    <scope>NUCLEOTIDE SEQUENCE [LARGE SCALE GENOMIC DNA]</scope>
</reference>
<accession>A0ABP0N3P1</accession>
<comment type="caution">
    <text evidence="4">The sequence shown here is derived from an EMBL/GenBank/DDBJ whole genome shotgun (WGS) entry which is preliminary data.</text>
</comment>
<keyword evidence="1" id="KW-0489">Methyltransferase</keyword>
<dbReference type="SUPFAM" id="SSF53335">
    <property type="entry name" value="S-adenosyl-L-methionine-dependent methyltransferases"/>
    <property type="match status" value="1"/>
</dbReference>
<dbReference type="Proteomes" id="UP001642484">
    <property type="component" value="Unassembled WGS sequence"/>
</dbReference>
<sequence>MAPKAKPKAKGLARPAASPRPPRRVGVLRHPFRRPARAPADVAAPGHREQWLSGAVVPLMHVPVEEFGKGMSVVFPEITYFMAPASLAGVIKGECTGEVVADDLVHVQKARLMKGQSEEEPWVRNLLKADPNEEDELRDLRARDALRLSADVEVAKGKKPDEPEKDAGSKKKDKKKSKGKKKKKKKAKKSSSASAKSSKKARKSKAEVQQKKEVSVSSSSSSVGDDGKRPRSASQKSLLSLYRGTGLDPRERVRKRVARRARKRAKHAKADRSSSSSRSGSEGETSIEEDPEDVELFEADSRLKKLSDAFPGALCCLSVKMMRQNLLQSIGEDARPAGVQPVCLSYYRQQLQKRAMGPTQRELELPAAQKDAYSESKVRHLAGLPDGRKGKGKSKEKERERYDHPKGKGKSKGPEHQVLVVSLFDGIGALRVAMNLQNVSVCGYISVERNASARRVVESNYPGVVHYDDVEGVEESTVVEWSLRSSQCSLVIIGAGPPCQGVSGLNSDRRGARSSLFVHVSRVRRLVQSQFPWAAVHVLMESVSSMDEEDRKVMSEDFGELPVHIDAGEKKKTEYLDVRLTLLGRLVRLPLRKVDAGAGSEYDLAFKLGNLISLKGE</sequence>
<dbReference type="Pfam" id="PF00145">
    <property type="entry name" value="DNA_methylase"/>
    <property type="match status" value="1"/>
</dbReference>
<protein>
    <recommendedName>
        <fullName evidence="6">DNA (cytosine-5-)-methyltransferase</fullName>
    </recommendedName>
</protein>
<evidence type="ECO:0000256" key="2">
    <source>
        <dbReference type="ARBA" id="ARBA00022679"/>
    </source>
</evidence>
<feature type="compositionally biased region" description="Basic and acidic residues" evidence="3">
    <location>
        <begin position="153"/>
        <end position="170"/>
    </location>
</feature>
<feature type="compositionally biased region" description="Basic residues" evidence="3">
    <location>
        <begin position="252"/>
        <end position="269"/>
    </location>
</feature>
<feature type="compositionally biased region" description="Basic residues" evidence="3">
    <location>
        <begin position="171"/>
        <end position="189"/>
    </location>
</feature>
<feature type="non-terminal residue" evidence="4">
    <location>
        <position position="617"/>
    </location>
</feature>
<keyword evidence="5" id="KW-1185">Reference proteome</keyword>
<dbReference type="InterPro" id="IPR029063">
    <property type="entry name" value="SAM-dependent_MTases_sf"/>
</dbReference>
<dbReference type="InterPro" id="IPR001525">
    <property type="entry name" value="C5_MeTfrase"/>
</dbReference>
<dbReference type="Gene3D" id="3.40.50.150">
    <property type="entry name" value="Vaccinia Virus protein VP39"/>
    <property type="match status" value="1"/>
</dbReference>
<feature type="region of interest" description="Disordered" evidence="3">
    <location>
        <begin position="1"/>
        <end position="26"/>
    </location>
</feature>
<evidence type="ECO:0000256" key="3">
    <source>
        <dbReference type="SAM" id="MobiDB-lite"/>
    </source>
</evidence>
<organism evidence="4 5">
    <name type="scientific">Durusdinium trenchii</name>
    <dbReference type="NCBI Taxonomy" id="1381693"/>
    <lineage>
        <taxon>Eukaryota</taxon>
        <taxon>Sar</taxon>
        <taxon>Alveolata</taxon>
        <taxon>Dinophyceae</taxon>
        <taxon>Suessiales</taxon>
        <taxon>Symbiodiniaceae</taxon>
        <taxon>Durusdinium</taxon>
    </lineage>
</organism>
<gene>
    <name evidence="4" type="ORF">CCMP2556_LOCUS28605</name>
</gene>
<proteinExistence type="predicted"/>
<feature type="region of interest" description="Disordered" evidence="3">
    <location>
        <begin position="355"/>
        <end position="413"/>
    </location>
</feature>
<keyword evidence="2" id="KW-0808">Transferase</keyword>